<dbReference type="PANTHER" id="PTHR38776">
    <property type="entry name" value="MLTA-INTERACTING PROTEIN-RELATED"/>
    <property type="match status" value="1"/>
</dbReference>
<evidence type="ECO:0000313" key="7">
    <source>
        <dbReference type="EMBL" id="EAR30683.1"/>
    </source>
</evidence>
<dbReference type="STRING" id="87626.PTD2_03901"/>
<comment type="caution">
    <text evidence="7">The sequence shown here is derived from an EMBL/GenBank/DDBJ whole genome shotgun (WGS) entry which is preliminary data.</text>
</comment>
<dbReference type="GO" id="GO:0009279">
    <property type="term" value="C:cell outer membrane"/>
    <property type="evidence" value="ECO:0007669"/>
    <property type="project" value="UniProtKB-SubCell"/>
</dbReference>
<dbReference type="AlphaFoldDB" id="A4C551"/>
<dbReference type="PANTHER" id="PTHR38776:SF1">
    <property type="entry name" value="MLTA-INTERACTING PROTEIN-RELATED"/>
    <property type="match status" value="1"/>
</dbReference>
<evidence type="ECO:0000256" key="2">
    <source>
        <dbReference type="ARBA" id="ARBA00005722"/>
    </source>
</evidence>
<dbReference type="HOGENOM" id="CLU_063465_1_0_6"/>
<keyword evidence="5" id="KW-0998">Cell outer membrane</keyword>
<proteinExistence type="inferred from homology"/>
<feature type="signal peptide" evidence="6">
    <location>
        <begin position="1"/>
        <end position="21"/>
    </location>
</feature>
<evidence type="ECO:0000256" key="3">
    <source>
        <dbReference type="ARBA" id="ARBA00022729"/>
    </source>
</evidence>
<reference evidence="7 8" key="1">
    <citation type="submission" date="2006-02" db="EMBL/GenBank/DDBJ databases">
        <authorList>
            <person name="Moran M.A."/>
            <person name="Kjelleberg S."/>
            <person name="Egan S."/>
            <person name="Saunders N."/>
            <person name="Thomas T."/>
            <person name="Ferriera S."/>
            <person name="Johnson J."/>
            <person name="Kravitz S."/>
            <person name="Halpern A."/>
            <person name="Remington K."/>
            <person name="Beeson K."/>
            <person name="Tran B."/>
            <person name="Rogers Y.-H."/>
            <person name="Friedman R."/>
            <person name="Venter J.C."/>
        </authorList>
    </citation>
    <scope>NUCLEOTIDE SEQUENCE [LARGE SCALE GENOMIC DNA]</scope>
    <source>
        <strain evidence="7 8">D2</strain>
    </source>
</reference>
<dbReference type="InterPro" id="IPR010583">
    <property type="entry name" value="MipA"/>
</dbReference>
<dbReference type="EMBL" id="AAOH01000001">
    <property type="protein sequence ID" value="EAR30683.1"/>
    <property type="molecule type" value="Genomic_DNA"/>
</dbReference>
<keyword evidence="3 6" id="KW-0732">Signal</keyword>
<gene>
    <name evidence="7" type="ORF">PTD2_03901</name>
</gene>
<feature type="chain" id="PRO_5002665695" description="Outer membrane protein" evidence="6">
    <location>
        <begin position="22"/>
        <end position="256"/>
    </location>
</feature>
<comment type="subcellular location">
    <subcellularLocation>
        <location evidence="1">Cell outer membrane</location>
    </subcellularLocation>
</comment>
<organism evidence="7 8">
    <name type="scientific">Pseudoalteromonas tunicata D2</name>
    <dbReference type="NCBI Taxonomy" id="87626"/>
    <lineage>
        <taxon>Bacteria</taxon>
        <taxon>Pseudomonadati</taxon>
        <taxon>Pseudomonadota</taxon>
        <taxon>Gammaproteobacteria</taxon>
        <taxon>Alteromonadales</taxon>
        <taxon>Pseudoalteromonadaceae</taxon>
        <taxon>Pseudoalteromonas</taxon>
    </lineage>
</organism>
<protein>
    <recommendedName>
        <fullName evidence="9">Outer membrane protein</fullName>
    </recommendedName>
</protein>
<comment type="similarity">
    <text evidence="2">Belongs to the MipA/OmpV family.</text>
</comment>
<keyword evidence="8" id="KW-1185">Reference proteome</keyword>
<sequence length="256" mass="28576">MNAMYGSVLCAALLLSFSAIAEQSRGEARERLEPEGFLYGIGLGINQELYKGYDKRVIPLPILGYRGKRLSVLGPFVSYDFLQLDGVRFAVQAAPRFQGYDSSDSDVFIGMDKRKFSFDAGLGIKYQRDDWSFDVSSMFDVLNKSNGYELKTSIGRAFKQGPLFIEPTLSVSYLDANHVDYYYGVAAHEATFARPMYEGKSAVNTSVGLSIGTPIFFGGFTRLGIDYTWNDSSISESPLVERDTNLSLILLYSRFF</sequence>
<dbReference type="eggNOG" id="COG3713">
    <property type="taxonomic scope" value="Bacteria"/>
</dbReference>
<dbReference type="RefSeq" id="WP_009836981.1">
    <property type="nucleotide sequence ID" value="NZ_AAOH01000001.1"/>
</dbReference>
<dbReference type="Proteomes" id="UP000006201">
    <property type="component" value="Unassembled WGS sequence"/>
</dbReference>
<name>A4C551_9GAMM</name>
<keyword evidence="4" id="KW-0472">Membrane</keyword>
<accession>A4C551</accession>
<evidence type="ECO:0008006" key="9">
    <source>
        <dbReference type="Google" id="ProtNLM"/>
    </source>
</evidence>
<evidence type="ECO:0000256" key="5">
    <source>
        <dbReference type="ARBA" id="ARBA00023237"/>
    </source>
</evidence>
<evidence type="ECO:0000256" key="6">
    <source>
        <dbReference type="SAM" id="SignalP"/>
    </source>
</evidence>
<evidence type="ECO:0000313" key="8">
    <source>
        <dbReference type="Proteomes" id="UP000006201"/>
    </source>
</evidence>
<dbReference type="Pfam" id="PF06629">
    <property type="entry name" value="MipA"/>
    <property type="match status" value="1"/>
</dbReference>
<evidence type="ECO:0000256" key="1">
    <source>
        <dbReference type="ARBA" id="ARBA00004442"/>
    </source>
</evidence>
<evidence type="ECO:0000256" key="4">
    <source>
        <dbReference type="ARBA" id="ARBA00023136"/>
    </source>
</evidence>